<proteinExistence type="predicted"/>
<evidence type="ECO:0000313" key="1">
    <source>
        <dbReference type="EMBL" id="OLQ86350.1"/>
    </source>
</evidence>
<evidence type="ECO:0000313" key="2">
    <source>
        <dbReference type="Proteomes" id="UP000186313"/>
    </source>
</evidence>
<dbReference type="EMBL" id="MJMJ01000043">
    <property type="protein sequence ID" value="OLQ86350.1"/>
    <property type="molecule type" value="Genomic_DNA"/>
</dbReference>
<sequence length="107" mass="12426">MRAEKNQLVQTLKSWGATQAQIDAILPNRGNACDKRPDHLKQRQHIIESIDECLQLLFPDERKRQYFMSHPSRTVFFTQRKPLDVLASGSISDLEQSYHSIRSMLCI</sequence>
<organism evidence="1 2">
    <name type="scientific">Vibrio panuliri</name>
    <dbReference type="NCBI Taxonomy" id="1381081"/>
    <lineage>
        <taxon>Bacteria</taxon>
        <taxon>Pseudomonadati</taxon>
        <taxon>Pseudomonadota</taxon>
        <taxon>Gammaproteobacteria</taxon>
        <taxon>Vibrionales</taxon>
        <taxon>Vibrionaceae</taxon>
        <taxon>Vibrio</taxon>
    </lineage>
</organism>
<evidence type="ECO:0008006" key="3">
    <source>
        <dbReference type="Google" id="ProtNLM"/>
    </source>
</evidence>
<protein>
    <recommendedName>
        <fullName evidence="3">Antitoxin Xre/MbcA/ParS-like toxin-binding domain-containing protein</fullName>
    </recommendedName>
</protein>
<dbReference type="AlphaFoldDB" id="A0A1Q9HB05"/>
<dbReference type="Proteomes" id="UP000186313">
    <property type="component" value="Unassembled WGS sequence"/>
</dbReference>
<dbReference type="STRING" id="1381081.BIY22_11935"/>
<accession>A0A1Q9HB05</accession>
<name>A0A1Q9HB05_9VIBR</name>
<gene>
    <name evidence="1" type="ORF">BIY22_11935</name>
</gene>
<dbReference type="OrthoDB" id="117888at2"/>
<reference evidence="1 2" key="1">
    <citation type="submission" date="2016-09" db="EMBL/GenBank/DDBJ databases">
        <title>Genomic Taxonomy of the Vibrionaceae.</title>
        <authorList>
            <person name="Gonzalez-Castillo A."/>
            <person name="Gomez-Gil B."/>
            <person name="Enciso-Ibarra K."/>
        </authorList>
    </citation>
    <scope>NUCLEOTIDE SEQUENCE [LARGE SCALE GENOMIC DNA]</scope>
    <source>
        <strain evidence="1 2">CAIM 703</strain>
    </source>
</reference>
<dbReference type="RefSeq" id="WP_075710257.1">
    <property type="nucleotide sequence ID" value="NZ_MJMJ01000043.1"/>
</dbReference>
<comment type="caution">
    <text evidence="1">The sequence shown here is derived from an EMBL/GenBank/DDBJ whole genome shotgun (WGS) entry which is preliminary data.</text>
</comment>